<keyword evidence="2" id="KW-1185">Reference proteome</keyword>
<organism evidence="1 2">
    <name type="scientific">Trifolium pratense</name>
    <name type="common">Red clover</name>
    <dbReference type="NCBI Taxonomy" id="57577"/>
    <lineage>
        <taxon>Eukaryota</taxon>
        <taxon>Viridiplantae</taxon>
        <taxon>Streptophyta</taxon>
        <taxon>Embryophyta</taxon>
        <taxon>Tracheophyta</taxon>
        <taxon>Spermatophyta</taxon>
        <taxon>Magnoliopsida</taxon>
        <taxon>eudicotyledons</taxon>
        <taxon>Gunneridae</taxon>
        <taxon>Pentapetalae</taxon>
        <taxon>rosids</taxon>
        <taxon>fabids</taxon>
        <taxon>Fabales</taxon>
        <taxon>Fabaceae</taxon>
        <taxon>Papilionoideae</taxon>
        <taxon>50 kb inversion clade</taxon>
        <taxon>NPAAA clade</taxon>
        <taxon>Hologalegina</taxon>
        <taxon>IRL clade</taxon>
        <taxon>Trifolieae</taxon>
        <taxon>Trifolium</taxon>
    </lineage>
</organism>
<reference evidence="1" key="1">
    <citation type="submission" date="2023-10" db="EMBL/GenBank/DDBJ databases">
        <authorList>
            <person name="Rodriguez Cubillos JULIANA M."/>
            <person name="De Vega J."/>
        </authorList>
    </citation>
    <scope>NUCLEOTIDE SEQUENCE</scope>
</reference>
<name>A0ACB0L1B1_TRIPR</name>
<evidence type="ECO:0000313" key="1">
    <source>
        <dbReference type="EMBL" id="CAJ2663172.1"/>
    </source>
</evidence>
<proteinExistence type="predicted"/>
<dbReference type="EMBL" id="CASHSV030000409">
    <property type="protein sequence ID" value="CAJ2663172.1"/>
    <property type="molecule type" value="Genomic_DNA"/>
</dbReference>
<accession>A0ACB0L1B1</accession>
<protein>
    <submittedName>
        <fullName evidence="1">Uncharacterized protein</fullName>
    </submittedName>
</protein>
<evidence type="ECO:0000313" key="2">
    <source>
        <dbReference type="Proteomes" id="UP001177021"/>
    </source>
</evidence>
<gene>
    <name evidence="1" type="ORF">MILVUS5_LOCUS28651</name>
</gene>
<comment type="caution">
    <text evidence="1">The sequence shown here is derived from an EMBL/GenBank/DDBJ whole genome shotgun (WGS) entry which is preliminary data.</text>
</comment>
<dbReference type="Proteomes" id="UP001177021">
    <property type="component" value="Unassembled WGS sequence"/>
</dbReference>
<sequence>MASILCDLVKKYVDKLIDGAIAEARYVFCFTCIVKKFEEERTTLEPQRITIEQRVKDARERDKDIQAIVGSWEKDIDELNQVDTKTKQTCFFGFCPNCIWRYKKGKELSNNLEKIKQLKGEKFENIELPRPVPGVERYSSKDYISFESRESKYKELLDALKDDNNYITGLQGMGGTGKTTMAKEVGKELKQSEIFAYVVDTTVSFTPDIKKIQDDIAGSLRLEWGGCNEPDRPKKLWSRLTNGDKILVILDDVWDRGLPLDFDAIGIPKQDTHKGCRVLVTSRNQETFNNMDCDKIIELGLLSEEEAWIMFKMYAKISDSTSQKLIDKGRKIAKECKRLPVAISVIASSLKGHQHREHKWDVTLKSLKKPVSMHGVDDDKVGIYNLLKISYDNLKDEKAKGLFLLCSVFREDEENSIEVITRLCIGVGLLGEDYGSYDDARNLVVLAKDKLVDSCLLLEGGEKCLKLHDLVREAAQWIANKEIQCVKLFDEKQKSLVEKQTNIKYLLCEGKCKDLFSLEFDSLKLETLIVKVDREEEDKCIKVPDSFFENVIRLRVLNFSGIHFSQSLSLPPAIQLLTNIRSMSFDHVDLGDISILGKLQRLETLDLDTCKVNELPNQITELKKFKLLKLEGCQIRMNNPFEVIERCSSLEELYFKYSFNEFCKEIALPELKRYHIHGRSSFYSEGQSRFSKYVVFRGDEKCQFSKGTLKYCMQTAEALFLEGIKGEWRNLMPEIFPLEHGMNDLVELHLDGISQLRCLIDNIGSHVPILSNLVVLELENMENLEQLFNGKANLCNLKRITLKNCPMLISILPFLSAKDLPALEAIRIRKCDGLQYVFGQSQHVELVSLTELELSELPNFIGIFEECVKGSSSTSKAQIQLDPMRDRDQPHDCSVASESNSYGLNIWERLGIQSKILCNIKEIVLTHFPKMKSVFILSIDLIMQLETLKIMNCDELKHVIIDTGDHNTSGNICVNVFPKLKELSVKNCAQLEYIFGHDTSDHQNDMGIQLHLPELRYLHLASLPSLIAMCPKQYRITFPSLKSLRLNECSQDNTIIKELSGNIDLFLTLKNLQLCNSNVEHIFSLNEIDEQQLDLALRFIALTDLPMMTCLFVGPKNSFSLKNLTGLTIMRCDKLKIAFSTSILRFLPQLLYLTIEECKELEHIIEDDLENQNNSTTCFPKLEDLAVRNCNKLKFVFSSTSMLRFLPQLYSLRIEDCKELEHIIEDDLENKNNSTTCFPKLEVLTVRNCNKLKFVFSSTSMLRVLPQLNSLRIEECKELEHIIEDDLENKNNSTTCFPKLEHVTVRKCNKLKFVFSSSMLRVLPMLLYLTIEECKELEHIIEDDLENKNNSTTCFPKLKSLAVRNCNKLKFVFSTSMLRVLPQLRDLTIEDCKELEHIIEDDLENKNNSTTCFPKLQALLIIKCNKLKFVFPFSVCKEVPELTFLMITEANELEKIFKSEDDQKVDIPNLNVLVFDMLPSLCCAQGNQFQAVKNRFVRDCQQLKLKSASTTNTFIEIERLIFIIGYGLYKKVDDLFKQLRSAKSTKDFDTESKLASVEIVENAGIEQLPSAKITEDFELPVDQGDPSQKVEDLAILPTNSKIQMKQTPKTEHEFVENVPDLAILPTKSGELQNEQSLGETDTTVQSSQLEGSTSEKTAVATVSSISRTKNEPPMQVVTSKQKGIEIEGTSKTNNDQASLNGDALMKVNSYVEEQFSKDDEIIVSKSEPSPSITSSVASKGDPSQKLEDLAILATNSKIQIKQTPKAEHEFVKNVMDLAIIPTNSEELLNEQSLGETDTIIKPSQVNNLDGSTSEKTPVATMSTISGTKNEPPIQVVASKQKGMQGIEVEIEGVSKTNNDQVSPNGDAFMKVNSNVEEQFSKDDELIVSKSKPSSPMPSMPSKGNPSQKVELSSSLLVKRELEELVSKNHLKYKNLSLLSDFLVENPSVRLKDTSLSNRYKGCAYKSLAKLLKFLKTHSLLEVSGSSHSEFVELLQDARSFAFDKEWLDGVERRALFPEIQVFPDAMEKLLDSKKKITKNVEDLKHQLTSSEADLESIIQQEAILSAPIGY</sequence>